<proteinExistence type="predicted"/>
<dbReference type="GO" id="GO:0009055">
    <property type="term" value="F:electron transfer activity"/>
    <property type="evidence" value="ECO:0007669"/>
    <property type="project" value="InterPro"/>
</dbReference>
<dbReference type="GO" id="GO:0020037">
    <property type="term" value="F:heme binding"/>
    <property type="evidence" value="ECO:0007669"/>
    <property type="project" value="InterPro"/>
</dbReference>
<evidence type="ECO:0000313" key="10">
    <source>
        <dbReference type="Proteomes" id="UP000199548"/>
    </source>
</evidence>
<evidence type="ECO:0000256" key="7">
    <source>
        <dbReference type="SAM" id="SignalP"/>
    </source>
</evidence>
<dbReference type="SUPFAM" id="SSF46626">
    <property type="entry name" value="Cytochrome c"/>
    <property type="match status" value="2"/>
</dbReference>
<dbReference type="STRING" id="420953.SAMN05192543_111123"/>
<accession>A0A1I3UD67</accession>
<evidence type="ECO:0000256" key="1">
    <source>
        <dbReference type="ARBA" id="ARBA00022448"/>
    </source>
</evidence>
<dbReference type="PANTHER" id="PTHR37823:SF1">
    <property type="entry name" value="CYTOCHROME C-553-LIKE"/>
    <property type="match status" value="1"/>
</dbReference>
<keyword evidence="3 6" id="KW-0479">Metal-binding</keyword>
<evidence type="ECO:0000256" key="5">
    <source>
        <dbReference type="ARBA" id="ARBA00023004"/>
    </source>
</evidence>
<dbReference type="RefSeq" id="WP_091018957.1">
    <property type="nucleotide sequence ID" value="NZ_CP041745.1"/>
</dbReference>
<keyword evidence="5 6" id="KW-0408">Iron</keyword>
<dbReference type="PROSITE" id="PS51007">
    <property type="entry name" value="CYTC"/>
    <property type="match status" value="2"/>
</dbReference>
<keyword evidence="1" id="KW-0813">Transport</keyword>
<protein>
    <submittedName>
        <fullName evidence="9">Ubiquinol-cytochrome c reductase cytochrome c subunit</fullName>
    </submittedName>
</protein>
<sequence length="211" mass="21788">MKKCPVLNRHVVAFTVACLFLCATTSAADATPDAVARGHALFVSKGCFECHGYVGQGSIMSGPSIAPAPLPLAAMAAYIRAPKGQMPPYSTKILSDAELRDIHTYLESIPADPKLDTVALLKAERSQTVSTTVPTTLAHGEAVFAAHCAACHGAMGEGGLGPALKGVAGRLNVDGIAASVRNPAGAMPRLVPAVLSDQDVNDVARYVATLR</sequence>
<dbReference type="GO" id="GO:0046872">
    <property type="term" value="F:metal ion binding"/>
    <property type="evidence" value="ECO:0007669"/>
    <property type="project" value="UniProtKB-KW"/>
</dbReference>
<keyword evidence="4" id="KW-0249">Electron transport</keyword>
<dbReference type="InterPro" id="IPR036909">
    <property type="entry name" value="Cyt_c-like_dom_sf"/>
</dbReference>
<evidence type="ECO:0000259" key="8">
    <source>
        <dbReference type="PROSITE" id="PS51007"/>
    </source>
</evidence>
<evidence type="ECO:0000256" key="3">
    <source>
        <dbReference type="ARBA" id="ARBA00022723"/>
    </source>
</evidence>
<organism evidence="9 10">
    <name type="scientific">Paraburkholderia megapolitana</name>
    <dbReference type="NCBI Taxonomy" id="420953"/>
    <lineage>
        <taxon>Bacteria</taxon>
        <taxon>Pseudomonadati</taxon>
        <taxon>Pseudomonadota</taxon>
        <taxon>Betaproteobacteria</taxon>
        <taxon>Burkholderiales</taxon>
        <taxon>Burkholderiaceae</taxon>
        <taxon>Paraburkholderia</taxon>
    </lineage>
</organism>
<gene>
    <name evidence="9" type="ORF">SAMN05192543_111123</name>
</gene>
<dbReference type="Proteomes" id="UP000199548">
    <property type="component" value="Unassembled WGS sequence"/>
</dbReference>
<feature type="signal peptide" evidence="7">
    <location>
        <begin position="1"/>
        <end position="27"/>
    </location>
</feature>
<dbReference type="Gene3D" id="1.10.760.10">
    <property type="entry name" value="Cytochrome c-like domain"/>
    <property type="match status" value="2"/>
</dbReference>
<name>A0A1I3UD67_9BURK</name>
<dbReference type="OrthoDB" id="9106038at2"/>
<reference evidence="9 10" key="1">
    <citation type="submission" date="2016-10" db="EMBL/GenBank/DDBJ databases">
        <authorList>
            <person name="de Groot N.N."/>
        </authorList>
    </citation>
    <scope>NUCLEOTIDE SEQUENCE [LARGE SCALE GENOMIC DNA]</scope>
    <source>
        <strain evidence="9 10">LMG 23650</strain>
    </source>
</reference>
<dbReference type="InterPro" id="IPR009056">
    <property type="entry name" value="Cyt_c-like_dom"/>
</dbReference>
<keyword evidence="2 6" id="KW-0349">Heme</keyword>
<keyword evidence="10" id="KW-1185">Reference proteome</keyword>
<dbReference type="AlphaFoldDB" id="A0A1I3UD67"/>
<dbReference type="EMBL" id="FOQU01000011">
    <property type="protein sequence ID" value="SFJ80960.1"/>
    <property type="molecule type" value="Genomic_DNA"/>
</dbReference>
<evidence type="ECO:0000313" key="9">
    <source>
        <dbReference type="EMBL" id="SFJ80960.1"/>
    </source>
</evidence>
<feature type="domain" description="Cytochrome c" evidence="8">
    <location>
        <begin position="33"/>
        <end position="110"/>
    </location>
</feature>
<dbReference type="PANTHER" id="PTHR37823">
    <property type="entry name" value="CYTOCHROME C-553-LIKE"/>
    <property type="match status" value="1"/>
</dbReference>
<dbReference type="InterPro" id="IPR051811">
    <property type="entry name" value="Cytochrome_c550/c551-like"/>
</dbReference>
<feature type="domain" description="Cytochrome c" evidence="8">
    <location>
        <begin position="135"/>
        <end position="211"/>
    </location>
</feature>
<keyword evidence="7" id="KW-0732">Signal</keyword>
<evidence type="ECO:0000256" key="2">
    <source>
        <dbReference type="ARBA" id="ARBA00022617"/>
    </source>
</evidence>
<evidence type="ECO:0000256" key="4">
    <source>
        <dbReference type="ARBA" id="ARBA00022982"/>
    </source>
</evidence>
<evidence type="ECO:0000256" key="6">
    <source>
        <dbReference type="PROSITE-ProRule" id="PRU00433"/>
    </source>
</evidence>
<feature type="chain" id="PRO_5011549804" evidence="7">
    <location>
        <begin position="28"/>
        <end position="211"/>
    </location>
</feature>
<dbReference type="Pfam" id="PF13442">
    <property type="entry name" value="Cytochrome_CBB3"/>
    <property type="match status" value="2"/>
</dbReference>